<accession>A0A3S4VP57</accession>
<dbReference type="Proteomes" id="UP000279306">
    <property type="component" value="Chromosome"/>
</dbReference>
<dbReference type="EMBL" id="LR134356">
    <property type="protein sequence ID" value="VEG55648.1"/>
    <property type="molecule type" value="Genomic_DNA"/>
</dbReference>
<dbReference type="AlphaFoldDB" id="A0A3S4VP57"/>
<evidence type="ECO:0000313" key="1">
    <source>
        <dbReference type="EMBL" id="VEG55648.1"/>
    </source>
</evidence>
<proteinExistence type="predicted"/>
<gene>
    <name evidence="1" type="ORF">NCTC10437_03108</name>
</gene>
<keyword evidence="2" id="KW-1185">Reference proteome</keyword>
<dbReference type="RefSeq" id="WP_048631166.1">
    <property type="nucleotide sequence ID" value="NZ_CVQQ01000002.1"/>
</dbReference>
<sequence>MSDHAGQPDDGQPFDEEALVVRVAARQSAMWTRRLGYEVNVPTDRDPDEVRREVRADATATGALWFGLAYLDIGFAAAVTHASTPCDCCTDDVGWAGMPWAVYMAAARRLVGIGDAFGRVIDDPDIRAAAEMLPVCCARDRAQVELRVWRIVNRLRDILTEAEVDTLRLRCADGDNDFELRCLRAGYISALGQITGDEDMTSAAAALAIREGRERPFGGLTIPAVWCVAAPFVRRRGMDVAPDTLAALLRDELVRVDSLMVHPDADTGAV</sequence>
<reference evidence="1 2" key="1">
    <citation type="submission" date="2018-12" db="EMBL/GenBank/DDBJ databases">
        <authorList>
            <consortium name="Pathogen Informatics"/>
        </authorList>
    </citation>
    <scope>NUCLEOTIDE SEQUENCE [LARGE SCALE GENOMIC DNA]</scope>
    <source>
        <strain evidence="1 2">NCTC10437</strain>
    </source>
</reference>
<name>A0A3S4VP57_MYCAU</name>
<dbReference type="KEGG" id="mauu:NCTC10437_03108"/>
<dbReference type="STRING" id="1791.GCA_001049355_01246"/>
<protein>
    <submittedName>
        <fullName evidence="1">Uncharacterized protein</fullName>
    </submittedName>
</protein>
<evidence type="ECO:0000313" key="2">
    <source>
        <dbReference type="Proteomes" id="UP000279306"/>
    </source>
</evidence>
<organism evidence="1 2">
    <name type="scientific">Mycolicibacterium aurum</name>
    <name type="common">Mycobacterium aurum</name>
    <dbReference type="NCBI Taxonomy" id="1791"/>
    <lineage>
        <taxon>Bacteria</taxon>
        <taxon>Bacillati</taxon>
        <taxon>Actinomycetota</taxon>
        <taxon>Actinomycetes</taxon>
        <taxon>Mycobacteriales</taxon>
        <taxon>Mycobacteriaceae</taxon>
        <taxon>Mycolicibacterium</taxon>
    </lineage>
</organism>